<dbReference type="InterPro" id="IPR012286">
    <property type="entry name" value="Tetrahaem_cytochrome"/>
</dbReference>
<name>A0A172RZS1_9ACTN</name>
<keyword evidence="8" id="KW-0472">Membrane</keyword>
<dbReference type="AlphaFoldDB" id="A0A172RZS1"/>
<feature type="transmembrane region" description="Helical" evidence="8">
    <location>
        <begin position="40"/>
        <end position="60"/>
    </location>
</feature>
<evidence type="ECO:0000313" key="11">
    <source>
        <dbReference type="Proteomes" id="UP000182975"/>
    </source>
</evidence>
<dbReference type="InterPro" id="IPR038266">
    <property type="entry name" value="NapC/NirT_cytc_sf"/>
</dbReference>
<proteinExistence type="predicted"/>
<evidence type="ECO:0000256" key="7">
    <source>
        <dbReference type="SAM" id="MobiDB-lite"/>
    </source>
</evidence>
<feature type="region of interest" description="Disordered" evidence="7">
    <location>
        <begin position="1"/>
        <end position="31"/>
    </location>
</feature>
<keyword evidence="8" id="KW-0812">Transmembrane</keyword>
<dbReference type="GO" id="GO:0020037">
    <property type="term" value="F:heme binding"/>
    <property type="evidence" value="ECO:0007669"/>
    <property type="project" value="InterPro"/>
</dbReference>
<dbReference type="SUPFAM" id="SSF46626">
    <property type="entry name" value="Cytochrome c"/>
    <property type="match status" value="1"/>
</dbReference>
<dbReference type="SUPFAM" id="SSF48695">
    <property type="entry name" value="Multiheme cytochromes"/>
    <property type="match status" value="1"/>
</dbReference>
<evidence type="ECO:0000313" key="10">
    <source>
        <dbReference type="EMBL" id="SEO37370.1"/>
    </source>
</evidence>
<dbReference type="InterPro" id="IPR036909">
    <property type="entry name" value="Cyt_c-like_dom_sf"/>
</dbReference>
<evidence type="ECO:0000256" key="5">
    <source>
        <dbReference type="ARBA" id="ARBA00022982"/>
    </source>
</evidence>
<dbReference type="STRING" id="79604.AAY81_09175"/>
<dbReference type="Gene3D" id="1.10.1130.10">
    <property type="entry name" value="Flavocytochrome C3, Chain A"/>
    <property type="match status" value="1"/>
</dbReference>
<reference evidence="11" key="1">
    <citation type="submission" date="2016-10" db="EMBL/GenBank/DDBJ databases">
        <authorList>
            <person name="Varghese N."/>
        </authorList>
    </citation>
    <scope>NUCLEOTIDE SEQUENCE [LARGE SCALE GENOMIC DNA]</scope>
    <source>
        <strain evidence="11">DSM 21843</strain>
    </source>
</reference>
<sequence>MDNVENEVREAEEAKNQEGKADAQAEPHGKRRSLRLNRKTVILCVIVGLIAAVGVGAYKWHETPEFCATVCHTPMDEAYLNTLYANPYEAAVDKWGNEVSKADAMLASKHGAMGKTCMDCHVPAIEEQITEGLEWIQGDYYNPLSERDLARLVAYRGVGETEFCLNENCHNITKSDLTNETADQARNPHSWHHSEYDCSDCHKGHRASIMVCTQCHEDSEVPQGWLTWEEGQNLEHQYMSWNDEQFLAGTSSGE</sequence>
<dbReference type="EMBL" id="FOEC01000001">
    <property type="protein sequence ID" value="SEO37370.1"/>
    <property type="molecule type" value="Genomic_DNA"/>
</dbReference>
<dbReference type="GO" id="GO:0046872">
    <property type="term" value="F:metal ion binding"/>
    <property type="evidence" value="ECO:0007669"/>
    <property type="project" value="UniProtKB-KW"/>
</dbReference>
<keyword evidence="6" id="KW-0408">Iron</keyword>
<feature type="compositionally biased region" description="Basic and acidic residues" evidence="7">
    <location>
        <begin position="1"/>
        <end position="28"/>
    </location>
</feature>
<dbReference type="Pfam" id="PF14537">
    <property type="entry name" value="Cytochrom_c3_2"/>
    <property type="match status" value="1"/>
</dbReference>
<dbReference type="OrthoDB" id="5397337at2"/>
<dbReference type="RefSeq" id="WP_066664254.1">
    <property type="nucleotide sequence ID" value="NZ_CP011402.1"/>
</dbReference>
<evidence type="ECO:0000256" key="3">
    <source>
        <dbReference type="ARBA" id="ARBA00022617"/>
    </source>
</evidence>
<keyword evidence="2" id="KW-0813">Transport</keyword>
<dbReference type="GO" id="GO:0009055">
    <property type="term" value="F:electron transfer activity"/>
    <property type="evidence" value="ECO:0007669"/>
    <property type="project" value="InterPro"/>
</dbReference>
<dbReference type="InterPro" id="IPR036280">
    <property type="entry name" value="Multihaem_cyt_sf"/>
</dbReference>
<dbReference type="Proteomes" id="UP000182975">
    <property type="component" value="Unassembled WGS sequence"/>
</dbReference>
<dbReference type="KEGG" id="ddt:AAY81_09175"/>
<dbReference type="Gene3D" id="1.10.3820.10">
    <property type="entry name" value="Di-heme elbow motif domain"/>
    <property type="match status" value="1"/>
</dbReference>
<keyword evidence="4" id="KW-0479">Metal-binding</keyword>
<protein>
    <submittedName>
        <fullName evidence="10">Tetraheme cytochrome c subunit of nitrate or TMAO reductase</fullName>
    </submittedName>
</protein>
<keyword evidence="8" id="KW-1133">Transmembrane helix</keyword>
<keyword evidence="5" id="KW-0249">Electron transport</keyword>
<evidence type="ECO:0000256" key="6">
    <source>
        <dbReference type="ARBA" id="ARBA00023004"/>
    </source>
</evidence>
<evidence type="ECO:0000259" key="9">
    <source>
        <dbReference type="Pfam" id="PF14537"/>
    </source>
</evidence>
<comment type="subcellular location">
    <subcellularLocation>
        <location evidence="1">Cell envelope</location>
    </subcellularLocation>
</comment>
<organism evidence="10 11">
    <name type="scientific">Denitrobacterium detoxificans</name>
    <dbReference type="NCBI Taxonomy" id="79604"/>
    <lineage>
        <taxon>Bacteria</taxon>
        <taxon>Bacillati</taxon>
        <taxon>Actinomycetota</taxon>
        <taxon>Coriobacteriia</taxon>
        <taxon>Eggerthellales</taxon>
        <taxon>Eggerthellaceae</taxon>
        <taxon>Denitrobacterium</taxon>
    </lineage>
</organism>
<evidence type="ECO:0000256" key="1">
    <source>
        <dbReference type="ARBA" id="ARBA00004196"/>
    </source>
</evidence>
<keyword evidence="3" id="KW-0349">Heme</keyword>
<accession>A0A172RZS1</accession>
<dbReference type="GO" id="GO:0030313">
    <property type="term" value="C:cell envelope"/>
    <property type="evidence" value="ECO:0007669"/>
    <property type="project" value="UniProtKB-SubCell"/>
</dbReference>
<feature type="domain" description="Tetrahaem cytochrome" evidence="9">
    <location>
        <begin position="110"/>
        <end position="217"/>
    </location>
</feature>
<evidence type="ECO:0000256" key="2">
    <source>
        <dbReference type="ARBA" id="ARBA00022448"/>
    </source>
</evidence>
<evidence type="ECO:0000256" key="4">
    <source>
        <dbReference type="ARBA" id="ARBA00022723"/>
    </source>
</evidence>
<evidence type="ECO:0000256" key="8">
    <source>
        <dbReference type="SAM" id="Phobius"/>
    </source>
</evidence>
<gene>
    <name evidence="10" type="ORF">SAMN02910314_00032</name>
</gene>
<keyword evidence="11" id="KW-1185">Reference proteome</keyword>